<dbReference type="Pfam" id="PF14383">
    <property type="entry name" value="VARLMGL"/>
    <property type="match status" value="1"/>
</dbReference>
<evidence type="ECO:0000259" key="4">
    <source>
        <dbReference type="Pfam" id="PF14383"/>
    </source>
</evidence>
<keyword evidence="6" id="KW-1185">Reference proteome</keyword>
<dbReference type="PANTHER" id="PTHR46634">
    <property type="entry name" value="M REDUCTASE II SUBUNIT GAMMA, PUTATIVE (DUF3741)-RELATED"/>
    <property type="match status" value="1"/>
</dbReference>
<dbReference type="PANTHER" id="PTHR46634:SF3">
    <property type="entry name" value="M REDUCTASE II SUBUNIT GAMMA, PUTATIVE (DUF3741)-RELATED"/>
    <property type="match status" value="1"/>
</dbReference>
<feature type="region of interest" description="Disordered" evidence="1">
    <location>
        <begin position="423"/>
        <end position="447"/>
    </location>
</feature>
<evidence type="ECO:0000259" key="2">
    <source>
        <dbReference type="Pfam" id="PF12552"/>
    </source>
</evidence>
<evidence type="ECO:0000256" key="1">
    <source>
        <dbReference type="SAM" id="MobiDB-lite"/>
    </source>
</evidence>
<dbReference type="Proteomes" id="UP000797356">
    <property type="component" value="Chromosome 8"/>
</dbReference>
<evidence type="ECO:0000313" key="5">
    <source>
        <dbReference type="EMBL" id="KAG1359694.1"/>
    </source>
</evidence>
<feature type="region of interest" description="Disordered" evidence="1">
    <location>
        <begin position="21"/>
        <end position="61"/>
    </location>
</feature>
<dbReference type="InterPro" id="IPR022212">
    <property type="entry name" value="DUF3741"/>
</dbReference>
<gene>
    <name evidence="5" type="ORF">COCNU_08G011400</name>
</gene>
<sequence>MTTGFSEIVFLMDSSSLEPKEAEVIDRTARAPPLPPPARRRHRAERREGRRMGEEERGASSGRHLEAMDMIRLLLDDYVFRAFFFVITGELRKSASNKNSGGTPMKMLIHQEMWKEAELKQKPPNVVARLMGLDTLPVQQSVLSAKKSSQDGYSHSLAGPLRGYRLQEDDYFHKPVQCEIPHEKHGYKDVYEIWQKPSKISHIKDQPSQHGRYDENSYEKRMTLVRQKFIEAKRLATDEKLLQSKEFQDALEVLSSNRDLFLKFLEEPNSLFSKHLHELQAISPPSQTKHITVLKPSKTNGAKYEEQQLYSSVEESKCNVNKHDWSPSFSHAKAHKLSQPTRIVVLKPSPGKLHDIKTTMTSPVSSVEQLGSRDSYGALATGVAGSREIAKEITRQMRESLSSNQRDETLLSSVLSNGYVGDESSFNRSESECMEEESGNLSDSETATPTSRYCWGHVNKIGSPYSVSSVSRKSYSPESSVIREARKRLSERWALVALNANSQEQKQTWRSSSTLGEMLAIPEIKQEEENSGGLAVSSCRSCDDKNLQLLLSCLSTGGVKEGCSGEFPPSNLSRSRSVPSSSAYEVTELNVGVYDASISKAIVHEDVAKPKSGKASFKGKVSSLFFSRNKKQAQEKSIPSSAGCDDRLQPGCAKVDGKINDLLHSVNDNRPKQSAVVSSCKSSGDNGPNQGFYAKGAYSLEKTMTCGNSSENQDHLSPVSVLQAPFVDDVHNNMSQASQCHIAGCPQALSRSPPIESIARSLSRDGPSLGRILMNPQKPSRLVPKVEEEQERFVHVQKLLSSAGFQNEKSYMIFTRWHSLESPLNPMLLDKYLDRKEEEAKCRERRSNQRLLFDCVNAALLNVGQSAILASYPWAGACSGAWKDGTAGASVTEEVCELVRNWYSGEEKSLPGEPGSINLVVDKVVKREIAGRGWAEFMWLEMYEFSKEIGGLVLEELVEGALSDFTSG</sequence>
<feature type="domain" description="DUF3741" evidence="4">
    <location>
        <begin position="120"/>
        <end position="140"/>
    </location>
</feature>
<accession>A0A8K0IID8</accession>
<evidence type="ECO:0000313" key="6">
    <source>
        <dbReference type="Proteomes" id="UP000797356"/>
    </source>
</evidence>
<dbReference type="EMBL" id="CM017879">
    <property type="protein sequence ID" value="KAG1359694.1"/>
    <property type="molecule type" value="Genomic_DNA"/>
</dbReference>
<dbReference type="InterPro" id="IPR032795">
    <property type="entry name" value="DUF3741-assoc"/>
</dbReference>
<protein>
    <submittedName>
        <fullName evidence="5">Uncharacterized protein</fullName>
    </submittedName>
</protein>
<dbReference type="Pfam" id="PF14309">
    <property type="entry name" value="DUF4378"/>
    <property type="match status" value="1"/>
</dbReference>
<feature type="domain" description="DUF4378" evidence="3">
    <location>
        <begin position="793"/>
        <end position="959"/>
    </location>
</feature>
<feature type="domain" description="DUF3741" evidence="2">
    <location>
        <begin position="226"/>
        <end position="270"/>
    </location>
</feature>
<dbReference type="OrthoDB" id="1932693at2759"/>
<dbReference type="Pfam" id="PF12552">
    <property type="entry name" value="DUF3741"/>
    <property type="match status" value="1"/>
</dbReference>
<feature type="compositionally biased region" description="Basic and acidic residues" evidence="1">
    <location>
        <begin position="45"/>
        <end position="61"/>
    </location>
</feature>
<proteinExistence type="predicted"/>
<evidence type="ECO:0000259" key="3">
    <source>
        <dbReference type="Pfam" id="PF14309"/>
    </source>
</evidence>
<reference evidence="5" key="1">
    <citation type="journal article" date="2017" name="Gigascience">
        <title>The genome draft of coconut (Cocos nucifera).</title>
        <authorList>
            <person name="Xiao Y."/>
            <person name="Xu P."/>
            <person name="Fan H."/>
            <person name="Baudouin L."/>
            <person name="Xia W."/>
            <person name="Bocs S."/>
            <person name="Xu J."/>
            <person name="Li Q."/>
            <person name="Guo A."/>
            <person name="Zhou L."/>
            <person name="Li J."/>
            <person name="Wu Y."/>
            <person name="Ma Z."/>
            <person name="Armero A."/>
            <person name="Issali A.E."/>
            <person name="Liu N."/>
            <person name="Peng M."/>
            <person name="Yang Y."/>
        </authorList>
    </citation>
    <scope>NUCLEOTIDE SEQUENCE</scope>
    <source>
        <tissue evidence="5">Spear leaf of Hainan Tall coconut</tissue>
    </source>
</reference>
<dbReference type="AlphaFoldDB" id="A0A8K0IID8"/>
<organism evidence="5 6">
    <name type="scientific">Cocos nucifera</name>
    <name type="common">Coconut palm</name>
    <dbReference type="NCBI Taxonomy" id="13894"/>
    <lineage>
        <taxon>Eukaryota</taxon>
        <taxon>Viridiplantae</taxon>
        <taxon>Streptophyta</taxon>
        <taxon>Embryophyta</taxon>
        <taxon>Tracheophyta</taxon>
        <taxon>Spermatophyta</taxon>
        <taxon>Magnoliopsida</taxon>
        <taxon>Liliopsida</taxon>
        <taxon>Arecaceae</taxon>
        <taxon>Arecoideae</taxon>
        <taxon>Cocoseae</taxon>
        <taxon>Attaleinae</taxon>
        <taxon>Cocos</taxon>
    </lineage>
</organism>
<reference evidence="5" key="2">
    <citation type="submission" date="2019-07" db="EMBL/GenBank/DDBJ databases">
        <authorList>
            <person name="Yang Y."/>
            <person name="Bocs S."/>
            <person name="Baudouin L."/>
        </authorList>
    </citation>
    <scope>NUCLEOTIDE SEQUENCE</scope>
    <source>
        <tissue evidence="5">Spear leaf of Hainan Tall coconut</tissue>
    </source>
</reference>
<comment type="caution">
    <text evidence="5">The sequence shown here is derived from an EMBL/GenBank/DDBJ whole genome shotgun (WGS) entry which is preliminary data.</text>
</comment>
<dbReference type="InterPro" id="IPR025486">
    <property type="entry name" value="DUF4378"/>
</dbReference>
<name>A0A8K0IID8_COCNU</name>